<keyword evidence="2 4" id="KW-0732">Signal</keyword>
<dbReference type="PANTHER" id="PTHR43903">
    <property type="entry name" value="NEUROLIGIN"/>
    <property type="match status" value="1"/>
</dbReference>
<evidence type="ECO:0000256" key="4">
    <source>
        <dbReference type="RuleBase" id="RU361235"/>
    </source>
</evidence>
<keyword evidence="6" id="KW-1185">Reference proteome</keyword>
<comment type="caution">
    <text evidence="5">The sequence shown here is derived from an EMBL/GenBank/DDBJ whole genome shotgun (WGS) entry which is preliminary data.</text>
</comment>
<accession>A0A8J1UF33</accession>
<organism evidence="5 6">
    <name type="scientific">Owenia fusiformis</name>
    <name type="common">Polychaete worm</name>
    <dbReference type="NCBI Taxonomy" id="6347"/>
    <lineage>
        <taxon>Eukaryota</taxon>
        <taxon>Metazoa</taxon>
        <taxon>Spiralia</taxon>
        <taxon>Lophotrochozoa</taxon>
        <taxon>Annelida</taxon>
        <taxon>Polychaeta</taxon>
        <taxon>Sedentaria</taxon>
        <taxon>Canalipalpata</taxon>
        <taxon>Sabellida</taxon>
        <taxon>Oweniida</taxon>
        <taxon>Oweniidae</taxon>
        <taxon>Owenia</taxon>
    </lineage>
</organism>
<gene>
    <name evidence="5" type="ORF">OFUS_LOCUS26639</name>
</gene>
<name>A0A8J1UF33_OWEFU</name>
<reference evidence="5" key="1">
    <citation type="submission" date="2022-03" db="EMBL/GenBank/DDBJ databases">
        <authorList>
            <person name="Martin C."/>
        </authorList>
    </citation>
    <scope>NUCLEOTIDE SEQUENCE</scope>
</reference>
<dbReference type="PROSITE" id="PS00122">
    <property type="entry name" value="CARBOXYLESTERASE_B_1"/>
    <property type="match status" value="1"/>
</dbReference>
<dbReference type="PROSITE" id="PS00941">
    <property type="entry name" value="CARBOXYLESTERASE_B_2"/>
    <property type="match status" value="1"/>
</dbReference>
<dbReference type="Pfam" id="PF00135">
    <property type="entry name" value="COesterase"/>
    <property type="match status" value="1"/>
</dbReference>
<evidence type="ECO:0000256" key="1">
    <source>
        <dbReference type="ARBA" id="ARBA00005964"/>
    </source>
</evidence>
<dbReference type="GO" id="GO:0016787">
    <property type="term" value="F:hydrolase activity"/>
    <property type="evidence" value="ECO:0007669"/>
    <property type="project" value="UniProtKB-KW"/>
</dbReference>
<keyword evidence="3 4" id="KW-0378">Hydrolase</keyword>
<protein>
    <recommendedName>
        <fullName evidence="4">Carboxylic ester hydrolase</fullName>
        <ecNumber evidence="4">3.1.1.-</ecNumber>
    </recommendedName>
</protein>
<dbReference type="AlphaFoldDB" id="A0A8J1UF33"/>
<evidence type="ECO:0000313" key="5">
    <source>
        <dbReference type="EMBL" id="CAH1803006.1"/>
    </source>
</evidence>
<comment type="similarity">
    <text evidence="1 4">Belongs to the type-B carboxylesterase/lipase family.</text>
</comment>
<dbReference type="InterPro" id="IPR002018">
    <property type="entry name" value="CarbesteraseB"/>
</dbReference>
<dbReference type="Gene3D" id="3.40.50.1820">
    <property type="entry name" value="alpha/beta hydrolase"/>
    <property type="match status" value="1"/>
</dbReference>
<proteinExistence type="inferred from homology"/>
<sequence>MQQIILAYILGILAVTSGQLEEYVEVNTTLGQLRGEVVDFAGWYPDGVINTMVVTEWAGIPYAQPPVGDLRWQPPVAMSSWTGVRDALNFNVICYQRDIDSYYGVPVEISEDCLYLSVWTPGDAVDPSNLNLSVMFYIHGGAFQLGTGMNPLQFGGYLASDQNVVVVGINYRLGVMGFFSTEDDTAPGNYGLMDIIEALRWTKANIRNFGGNPDSITIFGQSAGGAAVSYLLLSPPANGLFNRAISQSGIATMYWAVAKDYLRELSASLATEMNCPPDNSPGMVTCLRGRDPWEVTNTSLELNLIYQNTRDDTQSVFAPRIDGNIVPDDPLTLLANGQFQPVDFMTGITSHESWPYRHMWYIMIPGIRRWVERGINSDDFDHLTAHWMRFLNYPARRTEVLAAIKQQYDIDYDQGVDSLERSAGYMNFLSDFQFIAHNDRFARLYADRAGSSNVFNYYFSPRVSVDQRVIWEATVPNWILASHADDLAFVFGKAKYTMEDRVTAEERDLSDAMMKTWADFAKTGNPGSLAGVAWPPFSSASPSYLDITAPLDNISVITSFFPERMSFWRETIWPILDRPPAEE</sequence>
<feature type="signal peptide" evidence="4">
    <location>
        <begin position="1"/>
        <end position="18"/>
    </location>
</feature>
<dbReference type="EMBL" id="CAIIXF020000214">
    <property type="protein sequence ID" value="CAH1803006.1"/>
    <property type="molecule type" value="Genomic_DNA"/>
</dbReference>
<dbReference type="SUPFAM" id="SSF53474">
    <property type="entry name" value="alpha/beta-Hydrolases"/>
    <property type="match status" value="1"/>
</dbReference>
<evidence type="ECO:0000256" key="3">
    <source>
        <dbReference type="ARBA" id="ARBA00022801"/>
    </source>
</evidence>
<dbReference type="InterPro" id="IPR051093">
    <property type="entry name" value="Neuroligin/BSAL"/>
</dbReference>
<dbReference type="Proteomes" id="UP000749559">
    <property type="component" value="Unassembled WGS sequence"/>
</dbReference>
<dbReference type="InterPro" id="IPR029058">
    <property type="entry name" value="AB_hydrolase_fold"/>
</dbReference>
<dbReference type="InterPro" id="IPR019819">
    <property type="entry name" value="Carboxylesterase_B_CS"/>
</dbReference>
<dbReference type="EC" id="3.1.1.-" evidence="4"/>
<evidence type="ECO:0000313" key="6">
    <source>
        <dbReference type="Proteomes" id="UP000749559"/>
    </source>
</evidence>
<feature type="chain" id="PRO_5042621100" description="Carboxylic ester hydrolase" evidence="4">
    <location>
        <begin position="19"/>
        <end position="583"/>
    </location>
</feature>
<dbReference type="OrthoDB" id="408631at2759"/>
<dbReference type="InterPro" id="IPR019826">
    <property type="entry name" value="Carboxylesterase_B_AS"/>
</dbReference>
<evidence type="ECO:0000256" key="2">
    <source>
        <dbReference type="ARBA" id="ARBA00022729"/>
    </source>
</evidence>